<dbReference type="EMBL" id="FZMO01000124">
    <property type="protein sequence ID" value="SNQ47924.1"/>
    <property type="molecule type" value="Genomic_DNA"/>
</dbReference>
<sequence length="156" mass="15791">MSSAAAMVSASIMISDRAMIPAGTVLSDRAVIPACAGRLVAPPLASTVVSAGTPRAVAVRAGALVIPRRRACPEEVRCGRAAVAGSVREAGTAPPAIGLMRSGPADHVGHPHPTSGAGQIVVDTLARHGHGHGRAPSRRSPPPWWTVRCGVSIQPA</sequence>
<keyword evidence="2" id="KW-1185">Reference proteome</keyword>
<protein>
    <submittedName>
        <fullName evidence="1">Uncharacterized protein</fullName>
    </submittedName>
</protein>
<name>A0A2I2KQI1_9ACTN</name>
<accession>A0A2I2KQI1</accession>
<reference evidence="1 2" key="1">
    <citation type="submission" date="2017-06" db="EMBL/GenBank/DDBJ databases">
        <authorList>
            <person name="Kim H.J."/>
            <person name="Triplett B.A."/>
        </authorList>
    </citation>
    <scope>NUCLEOTIDE SEQUENCE [LARGE SCALE GENOMIC DNA]</scope>
    <source>
        <strain evidence="1">FRACA_ARgP5</strain>
    </source>
</reference>
<proteinExistence type="predicted"/>
<evidence type="ECO:0000313" key="2">
    <source>
        <dbReference type="Proteomes" id="UP000234331"/>
    </source>
</evidence>
<gene>
    <name evidence="1" type="ORF">FRACA_210009</name>
</gene>
<dbReference type="AlphaFoldDB" id="A0A2I2KQI1"/>
<dbReference type="Proteomes" id="UP000234331">
    <property type="component" value="Unassembled WGS sequence"/>
</dbReference>
<organism evidence="1 2">
    <name type="scientific">Frankia canadensis</name>
    <dbReference type="NCBI Taxonomy" id="1836972"/>
    <lineage>
        <taxon>Bacteria</taxon>
        <taxon>Bacillati</taxon>
        <taxon>Actinomycetota</taxon>
        <taxon>Actinomycetes</taxon>
        <taxon>Frankiales</taxon>
        <taxon>Frankiaceae</taxon>
        <taxon>Frankia</taxon>
    </lineage>
</organism>
<evidence type="ECO:0000313" key="1">
    <source>
        <dbReference type="EMBL" id="SNQ47924.1"/>
    </source>
</evidence>